<dbReference type="Gene3D" id="3.30.70.1820">
    <property type="entry name" value="L1 transposable element, RRM domain"/>
    <property type="match status" value="1"/>
</dbReference>
<protein>
    <submittedName>
        <fullName evidence="3">Uncharacterized protein</fullName>
    </submittedName>
</protein>
<proteinExistence type="predicted"/>
<feature type="compositionally biased region" description="Basic residues" evidence="2">
    <location>
        <begin position="72"/>
        <end position="81"/>
    </location>
</feature>
<dbReference type="PANTHER" id="PTHR11505">
    <property type="entry name" value="L1 TRANSPOSABLE ELEMENT-RELATED"/>
    <property type="match status" value="1"/>
</dbReference>
<dbReference type="Proteomes" id="UP001519460">
    <property type="component" value="Unassembled WGS sequence"/>
</dbReference>
<name>A0ABD0KZ61_9CAEN</name>
<dbReference type="InterPro" id="IPR004244">
    <property type="entry name" value="Transposase_22"/>
</dbReference>
<sequence length="406" mass="45633">ISLSSWAARFMKNEAEIELKTREKAGRHAGSKPGHTPCQDRSVKLPSQLILARTSPQVVRSREKEKTELLKKARSKAKKNRRDPGAGMSIKAHFSVAKDSTAASSATGTDSASDIVGGSERRDTETVSNADLLKKLCEMSEQLAKVNVSVEELRGEIFEVKQENSVMRKDLEKCQKNLQRAEEVAAEAKTLAAIAERRVNDLEQYGRRNNVRILGVPESKGEDCEKQVLDIFRKNLRLRDMGNTDIEAAHRVGQHPQSQRGPQQKSPKARPIIVRFVNRKAADTVLYNRRMLKGTAFVITEDLTRANFALLNYCWDHPEVDDAWSKRGAIYAKRGSRIRKIECKSDLPDLPLDASTPHTQRHRRQRARVPSQELHTERSTGTVATTENGNMNQSSPTDDETRVKHV</sequence>
<evidence type="ECO:0000256" key="1">
    <source>
        <dbReference type="SAM" id="Coils"/>
    </source>
</evidence>
<feature type="region of interest" description="Disordered" evidence="2">
    <location>
        <begin position="347"/>
        <end position="406"/>
    </location>
</feature>
<accession>A0ABD0KZ61</accession>
<dbReference type="EMBL" id="JACVVK020000103">
    <property type="protein sequence ID" value="KAK7492485.1"/>
    <property type="molecule type" value="Genomic_DNA"/>
</dbReference>
<feature type="coiled-coil region" evidence="1">
    <location>
        <begin position="164"/>
        <end position="205"/>
    </location>
</feature>
<keyword evidence="4" id="KW-1185">Reference proteome</keyword>
<evidence type="ECO:0000313" key="4">
    <source>
        <dbReference type="Proteomes" id="UP001519460"/>
    </source>
</evidence>
<feature type="compositionally biased region" description="Polar residues" evidence="2">
    <location>
        <begin position="379"/>
        <end position="396"/>
    </location>
</feature>
<keyword evidence="1" id="KW-0175">Coiled coil</keyword>
<feature type="compositionally biased region" description="Low complexity" evidence="2">
    <location>
        <begin position="97"/>
        <end position="114"/>
    </location>
</feature>
<feature type="non-terminal residue" evidence="3">
    <location>
        <position position="1"/>
    </location>
</feature>
<evidence type="ECO:0000256" key="2">
    <source>
        <dbReference type="SAM" id="MobiDB-lite"/>
    </source>
</evidence>
<feature type="region of interest" description="Disordered" evidence="2">
    <location>
        <begin position="20"/>
        <end position="123"/>
    </location>
</feature>
<feature type="compositionally biased region" description="Basic and acidic residues" evidence="2">
    <location>
        <begin position="60"/>
        <end position="71"/>
    </location>
</feature>
<dbReference type="AlphaFoldDB" id="A0ABD0KZ61"/>
<evidence type="ECO:0000313" key="3">
    <source>
        <dbReference type="EMBL" id="KAK7492485.1"/>
    </source>
</evidence>
<gene>
    <name evidence="3" type="ORF">BaRGS_00016358</name>
</gene>
<reference evidence="3 4" key="1">
    <citation type="journal article" date="2023" name="Sci. Data">
        <title>Genome assembly of the Korean intertidal mud-creeper Batillaria attramentaria.</title>
        <authorList>
            <person name="Patra A.K."/>
            <person name="Ho P.T."/>
            <person name="Jun S."/>
            <person name="Lee S.J."/>
            <person name="Kim Y."/>
            <person name="Won Y.J."/>
        </authorList>
    </citation>
    <scope>NUCLEOTIDE SEQUENCE [LARGE SCALE GENOMIC DNA]</scope>
    <source>
        <strain evidence="3">Wonlab-2016</strain>
    </source>
</reference>
<comment type="caution">
    <text evidence="3">The sequence shown here is derived from an EMBL/GenBank/DDBJ whole genome shotgun (WGS) entry which is preliminary data.</text>
</comment>
<organism evidence="3 4">
    <name type="scientific">Batillaria attramentaria</name>
    <dbReference type="NCBI Taxonomy" id="370345"/>
    <lineage>
        <taxon>Eukaryota</taxon>
        <taxon>Metazoa</taxon>
        <taxon>Spiralia</taxon>
        <taxon>Lophotrochozoa</taxon>
        <taxon>Mollusca</taxon>
        <taxon>Gastropoda</taxon>
        <taxon>Caenogastropoda</taxon>
        <taxon>Sorbeoconcha</taxon>
        <taxon>Cerithioidea</taxon>
        <taxon>Batillariidae</taxon>
        <taxon>Batillaria</taxon>
    </lineage>
</organism>